<gene>
    <name evidence="2" type="ORF">STSP_52740</name>
</gene>
<dbReference type="STRING" id="1716141.STSP_52740"/>
<keyword evidence="3" id="KW-1185">Reference proteome</keyword>
<evidence type="ECO:0000313" key="2">
    <source>
        <dbReference type="EMBL" id="OAH11326.1"/>
    </source>
</evidence>
<evidence type="ECO:0000313" key="3">
    <source>
        <dbReference type="Proteomes" id="UP000077381"/>
    </source>
</evidence>
<protein>
    <recommendedName>
        <fullName evidence="1">DNA primase/polymerase bifunctional N-terminal domain-containing protein</fullName>
    </recommendedName>
</protein>
<comment type="caution">
    <text evidence="2">The sequence shown here is derived from an EMBL/GenBank/DDBJ whole genome shotgun (WGS) entry which is preliminary data.</text>
</comment>
<dbReference type="Pfam" id="PF09250">
    <property type="entry name" value="Prim-Pol"/>
    <property type="match status" value="1"/>
</dbReference>
<reference evidence="2 3" key="1">
    <citation type="submission" date="2015-12" db="EMBL/GenBank/DDBJ databases">
        <title>Genome sequence of Streptomyces sp. G25.</title>
        <authorList>
            <person name="Poehlein A."/>
            <person name="Roettig A."/>
            <person name="Hiessl S."/>
            <person name="Hauschild P."/>
            <person name="Schauer J."/>
            <person name="Madkour M.H."/>
            <person name="Al-Ansari A.M."/>
            <person name="Almakishah N.H."/>
            <person name="Steinbuechel A."/>
            <person name="Daniel R."/>
        </authorList>
    </citation>
    <scope>NUCLEOTIDE SEQUENCE [LARGE SCALE GENOMIC DNA]</scope>
    <source>
        <strain evidence="3">G25(2015)</strain>
    </source>
</reference>
<dbReference type="PATRIC" id="fig|1716141.3.peg.5546"/>
<feature type="domain" description="DNA primase/polymerase bifunctional N-terminal" evidence="1">
    <location>
        <begin position="13"/>
        <end position="192"/>
    </location>
</feature>
<dbReference type="RefSeq" id="WP_067282781.1">
    <property type="nucleotide sequence ID" value="NZ_LOHS01000111.1"/>
</dbReference>
<organism evidence="2 3">
    <name type="scientific">Streptomyces jeddahensis</name>
    <dbReference type="NCBI Taxonomy" id="1716141"/>
    <lineage>
        <taxon>Bacteria</taxon>
        <taxon>Bacillati</taxon>
        <taxon>Actinomycetota</taxon>
        <taxon>Actinomycetes</taxon>
        <taxon>Kitasatosporales</taxon>
        <taxon>Streptomycetaceae</taxon>
        <taxon>Streptomyces</taxon>
    </lineage>
</organism>
<evidence type="ECO:0000259" key="1">
    <source>
        <dbReference type="SMART" id="SM00943"/>
    </source>
</evidence>
<dbReference type="SUPFAM" id="SSF56747">
    <property type="entry name" value="Prim-pol domain"/>
    <property type="match status" value="1"/>
</dbReference>
<dbReference type="EMBL" id="LOHS01000111">
    <property type="protein sequence ID" value="OAH11326.1"/>
    <property type="molecule type" value="Genomic_DNA"/>
</dbReference>
<dbReference type="Proteomes" id="UP000077381">
    <property type="component" value="Unassembled WGS sequence"/>
</dbReference>
<proteinExistence type="predicted"/>
<dbReference type="InterPro" id="IPR015330">
    <property type="entry name" value="DNA_primase/pol_bifunc_N"/>
</dbReference>
<accession>A0A177HKN8</accession>
<dbReference type="OrthoDB" id="3218228at2"/>
<dbReference type="CDD" id="cd04859">
    <property type="entry name" value="Prim_Pol"/>
    <property type="match status" value="1"/>
</dbReference>
<name>A0A177HKN8_9ACTN</name>
<sequence length="304" mass="32202">MTHDARSALLRAALDAAARGWPIHPLRPGAKGSALHGERSCTGRGPCSSGHVKWEQRATTDPERIRRTWSAGAFNVGIAPGPAHLLVVDLDIPKDEKTKGSSDAPCGATNFQALCERAGASWPATYTVRTPSGGLHLYFHTRHRLPSTKGTVAEHIDTRAWGGNVVAAGSHTAQGAYAVDVDGPVADLPDWLHTLLRAPAAASTAAGLAPLLVPGTVSRRAHVALEREAEQVAETGEGGRNQRLLEAARSLGRFVAWGEIPRHVVEEAFQAAGEMAGLSASECTATIRSALNWSIRTVRPRENA</sequence>
<dbReference type="SMART" id="SM00943">
    <property type="entry name" value="Prim-Pol"/>
    <property type="match status" value="1"/>
</dbReference>
<dbReference type="AlphaFoldDB" id="A0A177HKN8"/>